<evidence type="ECO:0000259" key="5">
    <source>
        <dbReference type="PROSITE" id="PS01124"/>
    </source>
</evidence>
<reference evidence="6 7" key="1">
    <citation type="submission" date="2019-09" db="EMBL/GenBank/DDBJ databases">
        <authorList>
            <person name="Depoorter E."/>
        </authorList>
    </citation>
    <scope>NUCLEOTIDE SEQUENCE [LARGE SCALE GENOMIC DNA]</scope>
    <source>
        <strain evidence="6">R-15945</strain>
    </source>
</reference>
<dbReference type="PRINTS" id="PR00032">
    <property type="entry name" value="HTHARAC"/>
</dbReference>
<dbReference type="PROSITE" id="PS01124">
    <property type="entry name" value="HTH_ARAC_FAMILY_2"/>
    <property type="match status" value="1"/>
</dbReference>
<name>A0A6P2KQ70_BURL3</name>
<dbReference type="GO" id="GO:0003700">
    <property type="term" value="F:DNA-binding transcription factor activity"/>
    <property type="evidence" value="ECO:0007669"/>
    <property type="project" value="InterPro"/>
</dbReference>
<feature type="region of interest" description="Disordered" evidence="4">
    <location>
        <begin position="295"/>
        <end position="322"/>
    </location>
</feature>
<gene>
    <name evidence="6" type="ORF">BLA15945_02774</name>
</gene>
<evidence type="ECO:0000256" key="4">
    <source>
        <dbReference type="SAM" id="MobiDB-lite"/>
    </source>
</evidence>
<dbReference type="Pfam" id="PF12833">
    <property type="entry name" value="HTH_18"/>
    <property type="match status" value="1"/>
</dbReference>
<evidence type="ECO:0000313" key="7">
    <source>
        <dbReference type="Proteomes" id="UP000494174"/>
    </source>
</evidence>
<dbReference type="Proteomes" id="UP000494174">
    <property type="component" value="Unassembled WGS sequence"/>
</dbReference>
<dbReference type="InterPro" id="IPR018062">
    <property type="entry name" value="HTH_AraC-typ_CS"/>
</dbReference>
<dbReference type="AlphaFoldDB" id="A0A6P2KQ70"/>
<dbReference type="InterPro" id="IPR009057">
    <property type="entry name" value="Homeodomain-like_sf"/>
</dbReference>
<feature type="compositionally biased region" description="Polar residues" evidence="4">
    <location>
        <begin position="295"/>
        <end position="304"/>
    </location>
</feature>
<dbReference type="Gene3D" id="1.10.10.60">
    <property type="entry name" value="Homeodomain-like"/>
    <property type="match status" value="2"/>
</dbReference>
<dbReference type="RefSeq" id="WP_174968918.1">
    <property type="nucleotide sequence ID" value="NZ_CABVPU010000008.1"/>
</dbReference>
<keyword evidence="2" id="KW-0238">DNA-binding</keyword>
<dbReference type="Pfam" id="PF12852">
    <property type="entry name" value="Cupin_6"/>
    <property type="match status" value="1"/>
</dbReference>
<keyword evidence="3" id="KW-0804">Transcription</keyword>
<evidence type="ECO:0000256" key="2">
    <source>
        <dbReference type="ARBA" id="ARBA00023125"/>
    </source>
</evidence>
<dbReference type="PROSITE" id="PS00041">
    <property type="entry name" value="HTH_ARAC_FAMILY_1"/>
    <property type="match status" value="1"/>
</dbReference>
<proteinExistence type="predicted"/>
<dbReference type="SMART" id="SM00342">
    <property type="entry name" value="HTH_ARAC"/>
    <property type="match status" value="1"/>
</dbReference>
<accession>A0A6P2KQ70</accession>
<sequence length="322" mass="34817">MDPLSDVLTLLKPRSQFYASLDAAGDWSFSFPANPGIKFTAVVRGGCWGIVDDLAEPVRFNPGDCFLLNSGRRFVLSSDPALPPADSQPVMDAAARDGVAVWNGGGEVLLISGRFDVSASHAAPLFDTLPAIVNVPSATGHAEVLRWSLEQLAEEVRQERPGSALMATHLVHCMLVQVLRLHLETSTNLSPGWFLALSDRQIGAAIRAIHADPAHPWTLAELAKIAGMSRSGFAQRFKELEGGTAIGYVTRWRMLTAANLLRDGDQSVSSIAFSLGYESESAFSTAFKRTMSCSPLQYRRQSTPSEERRDVAGAQSSQPSDM</sequence>
<feature type="domain" description="HTH araC/xylS-type" evidence="5">
    <location>
        <begin position="203"/>
        <end position="301"/>
    </location>
</feature>
<dbReference type="EMBL" id="CABVPU010000008">
    <property type="protein sequence ID" value="VWB59092.1"/>
    <property type="molecule type" value="Genomic_DNA"/>
</dbReference>
<dbReference type="InterPro" id="IPR050204">
    <property type="entry name" value="AraC_XylS_family_regulators"/>
</dbReference>
<keyword evidence="1" id="KW-0805">Transcription regulation</keyword>
<dbReference type="SUPFAM" id="SSF46689">
    <property type="entry name" value="Homeodomain-like"/>
    <property type="match status" value="2"/>
</dbReference>
<dbReference type="InterPro" id="IPR020449">
    <property type="entry name" value="Tscrpt_reg_AraC-type_HTH"/>
</dbReference>
<organism evidence="6 7">
    <name type="scientific">Burkholderia lata (strain ATCC 17760 / DSM 23089 / LMG 22485 / NCIMB 9086 / R18194 / 383)</name>
    <dbReference type="NCBI Taxonomy" id="482957"/>
    <lineage>
        <taxon>Bacteria</taxon>
        <taxon>Pseudomonadati</taxon>
        <taxon>Pseudomonadota</taxon>
        <taxon>Betaproteobacteria</taxon>
        <taxon>Burkholderiales</taxon>
        <taxon>Burkholderiaceae</taxon>
        <taxon>Burkholderia</taxon>
        <taxon>Burkholderia cepacia complex</taxon>
    </lineage>
</organism>
<dbReference type="PANTHER" id="PTHR46796:SF7">
    <property type="entry name" value="ARAC FAMILY TRANSCRIPTIONAL REGULATOR"/>
    <property type="match status" value="1"/>
</dbReference>
<evidence type="ECO:0000256" key="3">
    <source>
        <dbReference type="ARBA" id="ARBA00023163"/>
    </source>
</evidence>
<evidence type="ECO:0000313" key="6">
    <source>
        <dbReference type="EMBL" id="VWB59092.1"/>
    </source>
</evidence>
<dbReference type="GO" id="GO:0043565">
    <property type="term" value="F:sequence-specific DNA binding"/>
    <property type="evidence" value="ECO:0007669"/>
    <property type="project" value="InterPro"/>
</dbReference>
<evidence type="ECO:0000256" key="1">
    <source>
        <dbReference type="ARBA" id="ARBA00023015"/>
    </source>
</evidence>
<dbReference type="InterPro" id="IPR032783">
    <property type="entry name" value="AraC_lig"/>
</dbReference>
<dbReference type="InterPro" id="IPR018060">
    <property type="entry name" value="HTH_AraC"/>
</dbReference>
<dbReference type="PANTHER" id="PTHR46796">
    <property type="entry name" value="HTH-TYPE TRANSCRIPTIONAL ACTIVATOR RHAS-RELATED"/>
    <property type="match status" value="1"/>
</dbReference>
<protein>
    <submittedName>
        <fullName evidence="6">AraC family transcriptional regulator</fullName>
    </submittedName>
</protein>